<evidence type="ECO:0008006" key="3">
    <source>
        <dbReference type="Google" id="ProtNLM"/>
    </source>
</evidence>
<sequence length="117" mass="12520">MTAAMLASAAPAAAMELLMVERPGCVWCARWTREVGPVYAKTEEGRRAPLRRIDIDAAPAGVDLKAPLLFTPTFVLADQGREIGRITGYADDGMFWGLLGAMIAKADRAADKGETVP</sequence>
<organism evidence="1 2">
    <name type="scientific">Prosthecodimorpha hirschii</name>
    <dbReference type="NCBI Taxonomy" id="665126"/>
    <lineage>
        <taxon>Bacteria</taxon>
        <taxon>Pseudomonadati</taxon>
        <taxon>Pseudomonadota</taxon>
        <taxon>Alphaproteobacteria</taxon>
        <taxon>Hyphomicrobiales</taxon>
        <taxon>Ancalomicrobiaceae</taxon>
        <taxon>Prosthecodimorpha</taxon>
    </lineage>
</organism>
<reference evidence="1 2" key="1">
    <citation type="submission" date="2015-09" db="EMBL/GenBank/DDBJ databases">
        <authorList>
            <person name="Jackson K.R."/>
            <person name="Lunt B.L."/>
            <person name="Fisher J.N.B."/>
            <person name="Gardner A.V."/>
            <person name="Bailey M.E."/>
            <person name="Deus L.M."/>
            <person name="Earl A.S."/>
            <person name="Gibby P.D."/>
            <person name="Hartmann K.A."/>
            <person name="Liu J.E."/>
            <person name="Manci A.M."/>
            <person name="Nielsen D.A."/>
            <person name="Solomon M.B."/>
            <person name="Breakwell D.P."/>
            <person name="Burnett S.H."/>
            <person name="Grose J.H."/>
        </authorList>
    </citation>
    <scope>NUCLEOTIDE SEQUENCE [LARGE SCALE GENOMIC DNA]</scope>
    <source>
        <strain evidence="1 2">16</strain>
    </source>
</reference>
<dbReference type="STRING" id="665126.ABB55_16995"/>
<dbReference type="EMBL" id="LJYW01000001">
    <property type="protein sequence ID" value="KPL55958.1"/>
    <property type="molecule type" value="Genomic_DNA"/>
</dbReference>
<keyword evidence="2" id="KW-1185">Reference proteome</keyword>
<dbReference type="Proteomes" id="UP000048984">
    <property type="component" value="Unassembled WGS sequence"/>
</dbReference>
<gene>
    <name evidence="1" type="ORF">ABB55_16995</name>
</gene>
<dbReference type="InterPro" id="IPR036249">
    <property type="entry name" value="Thioredoxin-like_sf"/>
</dbReference>
<dbReference type="SUPFAM" id="SSF52833">
    <property type="entry name" value="Thioredoxin-like"/>
    <property type="match status" value="1"/>
</dbReference>
<reference evidence="1 2" key="2">
    <citation type="submission" date="2015-10" db="EMBL/GenBank/DDBJ databases">
        <title>Draft Genome Sequence of Prosthecomicrobium hirschii ATCC 27832.</title>
        <authorList>
            <person name="Daniel J."/>
            <person name="Givan S.A."/>
            <person name="Brun Y.V."/>
            <person name="Brown P.J."/>
        </authorList>
    </citation>
    <scope>NUCLEOTIDE SEQUENCE [LARGE SCALE GENOMIC DNA]</scope>
    <source>
        <strain evidence="1 2">16</strain>
    </source>
</reference>
<dbReference type="AlphaFoldDB" id="A0A0P6WBF2"/>
<proteinExistence type="predicted"/>
<dbReference type="Gene3D" id="3.40.30.10">
    <property type="entry name" value="Glutaredoxin"/>
    <property type="match status" value="1"/>
</dbReference>
<evidence type="ECO:0000313" key="1">
    <source>
        <dbReference type="EMBL" id="KPL55958.1"/>
    </source>
</evidence>
<name>A0A0P6WBF2_9HYPH</name>
<protein>
    <recommendedName>
        <fullName evidence="3">Thioredoxin-like fold domain-containing protein</fullName>
    </recommendedName>
</protein>
<accession>A0A0P6WBF2</accession>
<evidence type="ECO:0000313" key="2">
    <source>
        <dbReference type="Proteomes" id="UP000048984"/>
    </source>
</evidence>
<comment type="caution">
    <text evidence="1">The sequence shown here is derived from an EMBL/GenBank/DDBJ whole genome shotgun (WGS) entry which is preliminary data.</text>
</comment>